<dbReference type="Gramene" id="TRITD5Av1G153600.2">
    <property type="protein sequence ID" value="TRITD5Av1G153600.2"/>
    <property type="gene ID" value="TRITD5Av1G153600"/>
</dbReference>
<keyword evidence="3" id="KW-1185">Reference proteome</keyword>
<dbReference type="PANTHER" id="PTHR37701">
    <property type="entry name" value="METHYL-CPG-BINDING DOMAIN-CONTAINING PROTEIN 8"/>
    <property type="match status" value="1"/>
</dbReference>
<gene>
    <name evidence="2" type="ORF">TRITD_5Av1G153600</name>
</gene>
<protein>
    <submittedName>
        <fullName evidence="2">Uncharacterized protein</fullName>
    </submittedName>
</protein>
<feature type="region of interest" description="Disordered" evidence="1">
    <location>
        <begin position="85"/>
        <end position="141"/>
    </location>
</feature>
<sequence length="827" mass="89328">MPLPISMSGIFVILQQQQQQQNLSPKQVGAKPTTVQNNDVEVCDLSAVNVFTSKMIQLGTCKVQCQPLLLHCPFTMHQLSFHQRKAKRRKVDKSVGLGVGKDGKLETQESQRTSEDKPGYFDHGVADVKSQGQSPAELFGGASSGDVGAQLALAAAPCGLQEITGLPEQAEEPSAGEPVSGHQKDLPQETTGLPQQEKALSATEPFAGHQKEHVDNSGDHEIHDGACHIAEEPLAFDVASNLGTCKSPEPEVHEQDSSKDLEFSIADCSGSFDRSHEISKIPQDVPCTTDAPGEKSCADDPMDCTDITLPKQVPEHCDMLDHKFRGFPGETGFNDQVENNPLSANLDEPDLSSNSMEVDNSKIACKFSDVLNSTSSEYDKPVVDQTDRGVTALKNDAINIDDGMNIDVRIKEVNLNSCLDTISSPVSGANCETSNALHDGNRSSILAQCFGASSNDDNVCQDESFVNQNNVSKAEIFVNQSNDMVYQSNLNMNPVSPPQISVDYFTNCSMNSEIKNNDNRRDDNAKEQFVNSRNISSNEPGFDAEAYNNDIFTGAMAETSFAQLNNAMNMKTDYSSCYSISDLNTLTGGTGTDGIDFHGMRSSFVSGSTSRSEPNELDFDIKGSMLEALERSDSDLETQYNGGDPAIDSLPAAGTSGTSVDDFMSMHTNFGSLTSLVRSVEGGPMSRLIQDQCDLQLGFGAQKQQIYPSFEEHLRMASAGAPQFGNMGRHNPMPVPVPVPEPTLMLGYEPTLMLGYAPQFGSCPPVQLGWDLSKMVGVLQSVCVWCNTRFQHFGTAEQQNDSVGFICPACKDKTSGNLGTLNNGSLL</sequence>
<dbReference type="EMBL" id="LT934119">
    <property type="protein sequence ID" value="VAI18599.1"/>
    <property type="molecule type" value="Genomic_DNA"/>
</dbReference>
<feature type="compositionally biased region" description="Basic and acidic residues" evidence="1">
    <location>
        <begin position="101"/>
        <end position="126"/>
    </location>
</feature>
<organism evidence="2 3">
    <name type="scientific">Triticum turgidum subsp. durum</name>
    <name type="common">Durum wheat</name>
    <name type="synonym">Triticum durum</name>
    <dbReference type="NCBI Taxonomy" id="4567"/>
    <lineage>
        <taxon>Eukaryota</taxon>
        <taxon>Viridiplantae</taxon>
        <taxon>Streptophyta</taxon>
        <taxon>Embryophyta</taxon>
        <taxon>Tracheophyta</taxon>
        <taxon>Spermatophyta</taxon>
        <taxon>Magnoliopsida</taxon>
        <taxon>Liliopsida</taxon>
        <taxon>Poales</taxon>
        <taxon>Poaceae</taxon>
        <taxon>BOP clade</taxon>
        <taxon>Pooideae</taxon>
        <taxon>Triticodae</taxon>
        <taxon>Triticeae</taxon>
        <taxon>Triticinae</taxon>
        <taxon>Triticum</taxon>
    </lineage>
</organism>
<evidence type="ECO:0000256" key="1">
    <source>
        <dbReference type="SAM" id="MobiDB-lite"/>
    </source>
</evidence>
<dbReference type="AlphaFoldDB" id="A0A9R0TTJ2"/>
<accession>A0A9R0TTJ2</accession>
<dbReference type="PANTHER" id="PTHR37701:SF17">
    <property type="entry name" value="METHYL BINDING DOMAIN117"/>
    <property type="match status" value="1"/>
</dbReference>
<dbReference type="Proteomes" id="UP000324705">
    <property type="component" value="Chromosome 5A"/>
</dbReference>
<name>A0A9R0TTJ2_TRITD</name>
<feature type="region of interest" description="Disordered" evidence="1">
    <location>
        <begin position="169"/>
        <end position="195"/>
    </location>
</feature>
<reference evidence="2 3" key="1">
    <citation type="submission" date="2017-09" db="EMBL/GenBank/DDBJ databases">
        <authorList>
            <consortium name="International Durum Wheat Genome Sequencing Consortium (IDWGSC)"/>
            <person name="Milanesi L."/>
        </authorList>
    </citation>
    <scope>NUCLEOTIDE SEQUENCE [LARGE SCALE GENOMIC DNA]</scope>
    <source>
        <strain evidence="3">cv. Svevo</strain>
    </source>
</reference>
<evidence type="ECO:0000313" key="3">
    <source>
        <dbReference type="Proteomes" id="UP000324705"/>
    </source>
</evidence>
<evidence type="ECO:0000313" key="2">
    <source>
        <dbReference type="EMBL" id="VAI18599.1"/>
    </source>
</evidence>
<dbReference type="InterPro" id="IPR037472">
    <property type="entry name" value="MBD8"/>
</dbReference>
<proteinExistence type="predicted"/>